<dbReference type="VEuPathDB" id="TriTrypDB:ADEAN_000481300"/>
<name>A0A7G2CD21_9TRYP</name>
<feature type="compositionally biased region" description="Polar residues" evidence="1">
    <location>
        <begin position="235"/>
        <end position="257"/>
    </location>
</feature>
<gene>
    <name evidence="2" type="ORF">ADEAN_000481300</name>
</gene>
<feature type="compositionally biased region" description="Basic and acidic residues" evidence="1">
    <location>
        <begin position="822"/>
        <end position="833"/>
    </location>
</feature>
<protein>
    <submittedName>
        <fullName evidence="2">Uncharacterized protein</fullName>
    </submittedName>
</protein>
<organism evidence="2 3">
    <name type="scientific">Angomonas deanei</name>
    <dbReference type="NCBI Taxonomy" id="59799"/>
    <lineage>
        <taxon>Eukaryota</taxon>
        <taxon>Discoba</taxon>
        <taxon>Euglenozoa</taxon>
        <taxon>Kinetoplastea</taxon>
        <taxon>Metakinetoplastina</taxon>
        <taxon>Trypanosomatida</taxon>
        <taxon>Trypanosomatidae</taxon>
        <taxon>Strigomonadinae</taxon>
        <taxon>Angomonas</taxon>
    </lineage>
</organism>
<accession>A0A7G2CD21</accession>
<dbReference type="EMBL" id="LR877152">
    <property type="protein sequence ID" value="CAD2217335.1"/>
    <property type="molecule type" value="Genomic_DNA"/>
</dbReference>
<proteinExistence type="predicted"/>
<feature type="compositionally biased region" description="Acidic residues" evidence="1">
    <location>
        <begin position="802"/>
        <end position="821"/>
    </location>
</feature>
<feature type="region of interest" description="Disordered" evidence="1">
    <location>
        <begin position="601"/>
        <end position="628"/>
    </location>
</feature>
<evidence type="ECO:0000256" key="1">
    <source>
        <dbReference type="SAM" id="MobiDB-lite"/>
    </source>
</evidence>
<feature type="region of interest" description="Disordered" evidence="1">
    <location>
        <begin position="800"/>
        <end position="833"/>
    </location>
</feature>
<keyword evidence="3" id="KW-1185">Reference proteome</keyword>
<reference evidence="2 3" key="1">
    <citation type="submission" date="2020-08" db="EMBL/GenBank/DDBJ databases">
        <authorList>
            <person name="Newling K."/>
            <person name="Davey J."/>
            <person name="Forrester S."/>
        </authorList>
    </citation>
    <scope>NUCLEOTIDE SEQUENCE [LARGE SCALE GENOMIC DNA]</scope>
    <source>
        <strain evidence="3">Crithidia deanei Carvalho (ATCC PRA-265)</strain>
    </source>
</reference>
<feature type="region of interest" description="Disordered" evidence="1">
    <location>
        <begin position="233"/>
        <end position="257"/>
    </location>
</feature>
<sequence>MLALYSTVLPPSNVSLAMAAVMTTKYIPEKGSAPVRLCRLIATHDAQWGVRCAYTGSLLGKEGDPNNCMVTAENSLTVPLLVNRLPKLEEDAAAAGLTDEGCLLPEVILPDRATELRERLGDTVNGNDMNLYFLQTSLKGAGTVGESLQADMGLAFYLDKAQANQLTEEERKEAERQQERKAFGAIREQYSPIAMTVGWSLVAEDGTMHCGQLFHFIDPMCFLGQRLTAARRSGGTHTTNDSMANNSVTSPSNSFVGKNESNLSNGVRVLGVGEEEEGYQIATTELQSTSAMQEMLKTKFLNTQSANPLVGALLYVACVQPEVRTTESTPYCPTAALSVRCLSLSPLPMLITVQAMTPENNLLVEGTAPLVFVGKTRHNFILLPSETYDVVLSATMLVPGLVNCNVFDVDASPLYFQPLCSVYTGMPKEAYIEEVVRQHSQAVGNTAEGTVTASHRTCEAVTRLRRGLHGEGKEKTHFFLDLIPLGFHRSQLVIEGRQELVFTNVVFAHTNDTQCRAAAEERIAKKREVYKKDYNAFEKNYSQFMELERIRLEEEGNFSTLLMESNNPNNNSVTASKLTAPTGGAFMEYIYRPPVQVSYVKSKEKKDDAKPSNEKSVSPSGNDDDEEGIRQASTAEIQNDVKNISSPPNIIFAAEEEGFGLADKKKDKKGHSPLVHPNEPIVPLVAFSSSASKKVDTYAYTSMSPQEYFQRQRMEPHRLIAYEEGNNEVSKVSNVFLASNSSGTFSKSDAKGTSFPSDSSALRRATLLAPLAPPPATEGDAHVTGQSVLSPILGEARKTFVDIDDDDEEDERIGGLDDDNEDLKNSEEQAESSVRETIRPTMRSTTTKNNNLLDELFSDANQNSTLQDAVDLDLDDPLAPTVKAPVDNNNTNKALFSSVMTSTPVPLQSKETLTNNGKYYSNISKVKKSTFSSSSSSSGVD</sequence>
<dbReference type="Proteomes" id="UP000515908">
    <property type="component" value="Chromosome 08"/>
</dbReference>
<evidence type="ECO:0000313" key="3">
    <source>
        <dbReference type="Proteomes" id="UP000515908"/>
    </source>
</evidence>
<dbReference type="AlphaFoldDB" id="A0A7G2CD21"/>
<evidence type="ECO:0000313" key="2">
    <source>
        <dbReference type="EMBL" id="CAD2217335.1"/>
    </source>
</evidence>
<feature type="compositionally biased region" description="Basic and acidic residues" evidence="1">
    <location>
        <begin position="601"/>
        <end position="613"/>
    </location>
</feature>